<dbReference type="CDD" id="cd05819">
    <property type="entry name" value="NHL"/>
    <property type="match status" value="1"/>
</dbReference>
<dbReference type="EMBL" id="AP022563">
    <property type="protein sequence ID" value="BBX20460.1"/>
    <property type="molecule type" value="Genomic_DNA"/>
</dbReference>
<dbReference type="PANTHER" id="PTHR47197">
    <property type="entry name" value="PROTEIN NIRF"/>
    <property type="match status" value="1"/>
</dbReference>
<sequence length="1130" mass="114328">MEANTAEAPAAALRLELPDLAHARVDDGAVAQPASLQTVTARAFLSPRANVDARATSVARTEPTSTDGTVSSVVLAALATAGLGPLATNGPLTPFDSPLGLALAAWGTRPRQSGQPMVEENRSPGVGSTLTGQGSEAETFAAAALLAVVNSPPSVPTQPVGKPNAVTGVVTGAVIATDPDSDALTFSLSENPTAGTVTLNPLTGAYRYLPATTARLAAAATPSVDTDSFIVSVSDGQSATTAPVSVYIAPIRLQNQTSIAVGFRPSAAVVSPDGQRLYVANAGSRTVSVINTSTGRKIDANPRNIFSTSISVGSSPGALALSSDGKRLYVANTGSGTVSVINTDTYARIDANPRNIFSTTITVGSSPSALAYGPDGRLYVANRGSKTVSVIDTATNTVVDTNPSTSGKQSISVGTSPSALALGPDGRLFVANSGSGTVSVINTNDYSVATIFTVGMQPSGMTLGADGRLYVTNTGSNSVSVIDTVTNTVIDANPDLSGAQTISVGPAPTSVALSPADDLAYVVNGNDTVSVISTTDYSVLSTVAFDSDTSGGHVVAVSSSGTVYVTDAVDRMVRVLALNATVTQATTLTLLGGSVTITGDVTPRPLITADGTRAVIVTPVTSSTSQFTRVAVIDTATGRQVGSTLTLAGGAPSTVLSSDGTRAFVTTNSTLVTVINTATGTLVGTTTSATGSTSTAELLGAAESRYQVITQVDPESQSTQVTVVDTTTGTETGSVLVTGVLMAAQQLGVDGTRILVTTQSYDSIYDSTTAVTRAVVIDAPSGTQLGTTLELTGFPGGLMVSADGKHALITSQVSLPYDWHVQTTYIAMLDTNTGTQTGATISGSGESGVTARFSADSSRLLFTTYDSATDKTRIAVVNTSTGAETAIPIAMSGQTTDVFVSPDGVRAAIVTTRAVAVVNVLTGAQIGSTQGLIGQTSSTSYFSQFTGDGARLVLATPVYNMSGGSSDTRIAVLNMIDGTLVGSPAILPGGFATGAPFLTVDDTRVLVVTDAYNGQNRTYSTKVAVFDTLTGNQAGSTLTLDGRVLYRPMLLSENGTHAAMAATTSSIFGSTTRLVVVNTLTGAQTVSISIPGAISGDPVMTPDGTHLLVTTTTAATLTSRTTRVSVFAIS</sequence>
<evidence type="ECO:0008006" key="4">
    <source>
        <dbReference type="Google" id="ProtNLM"/>
    </source>
</evidence>
<dbReference type="KEGG" id="mdu:MDUV_53200"/>
<dbReference type="InterPro" id="IPR011964">
    <property type="entry name" value="YVTN_b-propeller_repeat"/>
</dbReference>
<dbReference type="Proteomes" id="UP000467006">
    <property type="component" value="Chromosome"/>
</dbReference>
<dbReference type="PANTHER" id="PTHR47197:SF3">
    <property type="entry name" value="DIHYDRO-HEME D1 DEHYDROGENASE"/>
    <property type="match status" value="1"/>
</dbReference>
<proteinExistence type="predicted"/>
<evidence type="ECO:0000313" key="3">
    <source>
        <dbReference type="Proteomes" id="UP000467006"/>
    </source>
</evidence>
<accession>A0A7I7K8E4</accession>
<dbReference type="InterPro" id="IPR051200">
    <property type="entry name" value="Host-pathogen_enzymatic-act"/>
</dbReference>
<dbReference type="NCBIfam" id="TIGR02276">
    <property type="entry name" value="beta_rpt_yvtn"/>
    <property type="match status" value="5"/>
</dbReference>
<name>A0A7I7K8E4_9MYCO</name>
<feature type="region of interest" description="Disordered" evidence="1">
    <location>
        <begin position="110"/>
        <end position="132"/>
    </location>
</feature>
<dbReference type="Gene3D" id="2.60.40.60">
    <property type="entry name" value="Cadherins"/>
    <property type="match status" value="1"/>
</dbReference>
<evidence type="ECO:0000256" key="1">
    <source>
        <dbReference type="SAM" id="MobiDB-lite"/>
    </source>
</evidence>
<dbReference type="AlphaFoldDB" id="A0A7I7K8E4"/>
<dbReference type="Gene3D" id="2.130.10.10">
    <property type="entry name" value="YVTN repeat-like/Quinoprotein amine dehydrogenase"/>
    <property type="match status" value="4"/>
</dbReference>
<reference evidence="2 3" key="1">
    <citation type="journal article" date="2019" name="Emerg. Microbes Infect.">
        <title>Comprehensive subspecies identification of 175 nontuberculous mycobacteria species based on 7547 genomic profiles.</title>
        <authorList>
            <person name="Matsumoto Y."/>
            <person name="Kinjo T."/>
            <person name="Motooka D."/>
            <person name="Nabeya D."/>
            <person name="Jung N."/>
            <person name="Uechi K."/>
            <person name="Horii T."/>
            <person name="Iida T."/>
            <person name="Fujita J."/>
            <person name="Nakamura S."/>
        </authorList>
    </citation>
    <scope>NUCLEOTIDE SEQUENCE [LARGE SCALE GENOMIC DNA]</scope>
    <source>
        <strain evidence="2 3">JCM 6396</strain>
    </source>
</reference>
<organism evidence="2 3">
    <name type="scientific">Mycolicibacterium duvalii</name>
    <dbReference type="NCBI Taxonomy" id="39688"/>
    <lineage>
        <taxon>Bacteria</taxon>
        <taxon>Bacillati</taxon>
        <taxon>Actinomycetota</taxon>
        <taxon>Actinomycetes</taxon>
        <taxon>Mycobacteriales</taxon>
        <taxon>Mycobacteriaceae</taxon>
        <taxon>Mycolicibacterium</taxon>
    </lineage>
</organism>
<gene>
    <name evidence="2" type="ORF">MDUV_53200</name>
</gene>
<keyword evidence="3" id="KW-1185">Reference proteome</keyword>
<evidence type="ECO:0000313" key="2">
    <source>
        <dbReference type="EMBL" id="BBX20460.1"/>
    </source>
</evidence>
<dbReference type="InterPro" id="IPR011048">
    <property type="entry name" value="Haem_d1_sf"/>
</dbReference>
<dbReference type="SUPFAM" id="SSF51004">
    <property type="entry name" value="C-terminal (heme d1) domain of cytochrome cd1-nitrite reductase"/>
    <property type="match status" value="1"/>
</dbReference>
<dbReference type="InterPro" id="IPR015943">
    <property type="entry name" value="WD40/YVTN_repeat-like_dom_sf"/>
</dbReference>
<protein>
    <recommendedName>
        <fullName evidence="4">Cadherin domain-containing protein</fullName>
    </recommendedName>
</protein>
<dbReference type="SUPFAM" id="SSF82171">
    <property type="entry name" value="DPP6 N-terminal domain-like"/>
    <property type="match status" value="1"/>
</dbReference>